<evidence type="ECO:0000256" key="1">
    <source>
        <dbReference type="SAM" id="Phobius"/>
    </source>
</evidence>
<evidence type="ECO:0000313" key="2">
    <source>
        <dbReference type="EMBL" id="MEL0628310.1"/>
    </source>
</evidence>
<dbReference type="Pfam" id="PF14316">
    <property type="entry name" value="DUF4381"/>
    <property type="match status" value="1"/>
</dbReference>
<keyword evidence="1" id="KW-0812">Transmembrane</keyword>
<sequence>MPTPNNNPFEQIILPTDVPSAWPPAPVYWLILIATIVVLLVITWLIKRHIKNTKIVKQALTELANLRSQKTASFSELNQLLKGLCLQYYPREAVASLNGEAWFDFIERHNATSNSPVFENKSVFCERLYAGNSQCVEKDFTSARKWLKSFPAQCKAFKKSTINNQKLTGSKHV</sequence>
<accession>A0ABU9GLX0</accession>
<evidence type="ECO:0000313" key="3">
    <source>
        <dbReference type="Proteomes" id="UP001369082"/>
    </source>
</evidence>
<feature type="transmembrane region" description="Helical" evidence="1">
    <location>
        <begin position="27"/>
        <end position="46"/>
    </location>
</feature>
<keyword evidence="1" id="KW-0472">Membrane</keyword>
<comment type="caution">
    <text evidence="2">The sequence shown here is derived from an EMBL/GenBank/DDBJ whole genome shotgun (WGS) entry which is preliminary data.</text>
</comment>
<organism evidence="2 3">
    <name type="scientific">Psychromonas aquatilis</name>
    <dbReference type="NCBI Taxonomy" id="2005072"/>
    <lineage>
        <taxon>Bacteria</taxon>
        <taxon>Pseudomonadati</taxon>
        <taxon>Pseudomonadota</taxon>
        <taxon>Gammaproteobacteria</taxon>
        <taxon>Alteromonadales</taxon>
        <taxon>Psychromonadaceae</taxon>
        <taxon>Psychromonas</taxon>
    </lineage>
</organism>
<keyword evidence="1" id="KW-1133">Transmembrane helix</keyword>
<dbReference type="RefSeq" id="WP_341596260.1">
    <property type="nucleotide sequence ID" value="NZ_JBAKAZ010000004.1"/>
</dbReference>
<reference evidence="2 3" key="1">
    <citation type="submission" date="2024-02" db="EMBL/GenBank/DDBJ databases">
        <title>Bacteria isolated from the canopy kelp, Nereocystis luetkeana.</title>
        <authorList>
            <person name="Pfister C.A."/>
            <person name="Younker I.T."/>
            <person name="Light S.H."/>
        </authorList>
    </citation>
    <scope>NUCLEOTIDE SEQUENCE [LARGE SCALE GENOMIC DNA]</scope>
    <source>
        <strain evidence="2 3">TI.1.05</strain>
    </source>
</reference>
<keyword evidence="3" id="KW-1185">Reference proteome</keyword>
<dbReference type="InterPro" id="IPR025489">
    <property type="entry name" value="DUF4381"/>
</dbReference>
<protein>
    <submittedName>
        <fullName evidence="2">DUF4381 domain-containing protein</fullName>
    </submittedName>
</protein>
<name>A0ABU9GLX0_9GAMM</name>
<dbReference type="EMBL" id="JBAKAZ010000004">
    <property type="protein sequence ID" value="MEL0628310.1"/>
    <property type="molecule type" value="Genomic_DNA"/>
</dbReference>
<dbReference type="Proteomes" id="UP001369082">
    <property type="component" value="Unassembled WGS sequence"/>
</dbReference>
<gene>
    <name evidence="2" type="ORF">V6256_01700</name>
</gene>
<proteinExistence type="predicted"/>